<dbReference type="SMART" id="SM00450">
    <property type="entry name" value="RHOD"/>
    <property type="match status" value="1"/>
</dbReference>
<keyword evidence="3" id="KW-1185">Reference proteome</keyword>
<organism evidence="2 3">
    <name type="scientific">Rubellicoccus peritrichatus</name>
    <dbReference type="NCBI Taxonomy" id="3080537"/>
    <lineage>
        <taxon>Bacteria</taxon>
        <taxon>Pseudomonadati</taxon>
        <taxon>Verrucomicrobiota</taxon>
        <taxon>Opitutia</taxon>
        <taxon>Puniceicoccales</taxon>
        <taxon>Cerasicoccaceae</taxon>
        <taxon>Rubellicoccus</taxon>
    </lineage>
</organism>
<dbReference type="PANTHER" id="PTHR43031:SF7">
    <property type="entry name" value="NITRIC OXIDE REDUCTASE FLRD-NAD(+) REDUCTASE"/>
    <property type="match status" value="1"/>
</dbReference>
<dbReference type="KEGG" id="puo:RZN69_09135"/>
<evidence type="ECO:0000259" key="1">
    <source>
        <dbReference type="PROSITE" id="PS50206"/>
    </source>
</evidence>
<dbReference type="AlphaFoldDB" id="A0AAQ3LEJ5"/>
<dbReference type="InterPro" id="IPR050229">
    <property type="entry name" value="GlpE_sulfurtransferase"/>
</dbReference>
<accession>A0AAQ3LEJ5</accession>
<dbReference type="Proteomes" id="UP001304300">
    <property type="component" value="Chromosome"/>
</dbReference>
<dbReference type="InterPro" id="IPR001763">
    <property type="entry name" value="Rhodanese-like_dom"/>
</dbReference>
<reference evidence="2 3" key="1">
    <citation type="submission" date="2023-10" db="EMBL/GenBank/DDBJ databases">
        <title>Rubellicoccus peritrichatus gen. nov., sp. nov., isolated from an algae of coral reef tank.</title>
        <authorList>
            <person name="Luo J."/>
        </authorList>
    </citation>
    <scope>NUCLEOTIDE SEQUENCE [LARGE SCALE GENOMIC DNA]</scope>
    <source>
        <strain evidence="2 3">CR14</strain>
    </source>
</reference>
<name>A0AAQ3LEJ5_9BACT</name>
<dbReference type="Pfam" id="PF00581">
    <property type="entry name" value="Rhodanese"/>
    <property type="match status" value="1"/>
</dbReference>
<protein>
    <submittedName>
        <fullName evidence="2">Rhodanese-like domain-containing protein</fullName>
    </submittedName>
</protein>
<dbReference type="EMBL" id="CP136920">
    <property type="protein sequence ID" value="WOO43252.1"/>
    <property type="molecule type" value="Genomic_DNA"/>
</dbReference>
<dbReference type="Gene3D" id="3.40.250.10">
    <property type="entry name" value="Rhodanese-like domain"/>
    <property type="match status" value="1"/>
</dbReference>
<sequence length="141" mass="16141">MNSIIAKMLILLLLPVVPAALNTWLNPDMPPWTETSLEEDEVNLSMVEAWPEQPLWIDARSTEAFEADHISGAVNLNLDHFEDQMIAFLDVWQPNQQIVIYCDSRQCGASKEVAQRLRDDMGIDNIYVLKGGWQEWLDSKQ</sequence>
<dbReference type="PANTHER" id="PTHR43031">
    <property type="entry name" value="FAD-DEPENDENT OXIDOREDUCTASE"/>
    <property type="match status" value="1"/>
</dbReference>
<evidence type="ECO:0000313" key="2">
    <source>
        <dbReference type="EMBL" id="WOO43252.1"/>
    </source>
</evidence>
<evidence type="ECO:0000313" key="3">
    <source>
        <dbReference type="Proteomes" id="UP001304300"/>
    </source>
</evidence>
<dbReference type="PROSITE" id="PS50206">
    <property type="entry name" value="RHODANESE_3"/>
    <property type="match status" value="1"/>
</dbReference>
<gene>
    <name evidence="2" type="ORF">RZN69_09135</name>
</gene>
<dbReference type="CDD" id="cd00158">
    <property type="entry name" value="RHOD"/>
    <property type="match status" value="1"/>
</dbReference>
<feature type="domain" description="Rhodanese" evidence="1">
    <location>
        <begin position="52"/>
        <end position="141"/>
    </location>
</feature>
<proteinExistence type="predicted"/>
<dbReference type="InterPro" id="IPR036873">
    <property type="entry name" value="Rhodanese-like_dom_sf"/>
</dbReference>
<dbReference type="RefSeq" id="WP_317835796.1">
    <property type="nucleotide sequence ID" value="NZ_CP136920.1"/>
</dbReference>
<dbReference type="SUPFAM" id="SSF52821">
    <property type="entry name" value="Rhodanese/Cell cycle control phosphatase"/>
    <property type="match status" value="1"/>
</dbReference>